<dbReference type="InterPro" id="IPR001650">
    <property type="entry name" value="Helicase_C-like"/>
</dbReference>
<protein>
    <recommendedName>
        <fullName evidence="9">Helicase</fullName>
    </recommendedName>
</protein>
<dbReference type="Gene3D" id="3.40.50.150">
    <property type="entry name" value="Vaccinia Virus protein VP39"/>
    <property type="match status" value="1"/>
</dbReference>
<evidence type="ECO:0000259" key="5">
    <source>
        <dbReference type="PROSITE" id="PS51192"/>
    </source>
</evidence>
<dbReference type="PROSITE" id="PS51194">
    <property type="entry name" value="HELICASE_CTER"/>
    <property type="match status" value="1"/>
</dbReference>
<dbReference type="InterPro" id="IPR000330">
    <property type="entry name" value="SNF2_N"/>
</dbReference>
<dbReference type="PROSITE" id="PS51192">
    <property type="entry name" value="HELICASE_ATP_BIND_1"/>
    <property type="match status" value="1"/>
</dbReference>
<dbReference type="Pfam" id="PF00176">
    <property type="entry name" value="SNF2-rel_dom"/>
    <property type="match status" value="1"/>
</dbReference>
<dbReference type="InterPro" id="IPR050628">
    <property type="entry name" value="SNF2_RAD54_helicase_TF"/>
</dbReference>
<dbReference type="InterPro" id="IPR014001">
    <property type="entry name" value="Helicase_ATP-bd"/>
</dbReference>
<sequence length="1047" mass="116414">MEIPPVHNSWFDPLRDIKSLGETSARPGSLAGLAAARTKNLSQYFTPDEIATLMWRLVVPAAERARGWRSGKVSILDNAIGKGSLIQFADPARHFVAGVDVHGESIEALGRALADAGIEHDLLQGDMAEVSPKRFDCALANPPFSVHLQSVHLEPYGCTSYGRFGPSTSAMSHPYALAQVMDAAAVGAVLLPRSFAHEAWVTHEHRDRLHALVDLPSASFSDQGTLVEVSILIFGAPGCPRRQHVTLSNLDDQMPALALDAGWRKERRGPKALARKSERHAVQSITLPVTGDAHVRVFRAGRNIRLDFRCGLIQAKVLNALLRGPVERSDLHRYPTGVRYRGEGQLLVGAYLVQDDPMGCLQKTIDLIATAGGAPSVDPGLLGYMRRQAKRMRIERTPFRHVVPADASTLAAGSIIDATAKVNVLIAPKVWGGPIIRAGTAAPFSWDGQKYRHTSTDGKHTLELEPRDFAAKFDAAPTAAKSDKWVAVHEGRLVDFPELAHQLRQRFEARRLDGLASWEFQTDDVIELATSRGAVYCGEMGCGKSRVASSIALMGGRHNALVVEPHLIDEMTDELVKAGLDRSLWQVIESYEQATQLRALNILSYNTLRKQMREGSCRTFAHLLRRRFHTVACDEAHALKTEDSLRTQAVWQLSPKRRYAFTGTPIPNLVQDLIGLAGWACRTNNPVNPYGRRGLYLEPRLLTSMEFCDRAIDRFTEQHVVMEWCTAEFADGLVRGGRRQVPKINNVQVLRHWLAPLMKRRIVAEPEVSRYFKAPKCTQSVTTLDWDLGHLAYFLKVADEFSERYRRAKEDAAASGKSLNMVTLLARINAVFKAGNQPSHNNALFGPYAPMTSKERYLVKRAVQLAGQGRKIILYVDGPQLSERLAAAINERGVQATPFHGQMTIKHRTRRLNTEFRYGPGQVLVASFGTGQTGLNLYQSDYVLMGVRAWNGKTERQAVARTLRPQQTREVHVEFVHLGGSLDEYQAQTVRWKTISEFEAIDLLEPEEVLEDYVHLDEIINSFVKNLAALHGQDGHKYRQELIANAA</sequence>
<reference evidence="7 8" key="1">
    <citation type="submission" date="2022-06" db="EMBL/GenBank/DDBJ databases">
        <title>Dynamics of rice microbiomes reveals core vertical transmitted seed endophytes.</title>
        <authorList>
            <person name="Liao K."/>
            <person name="Zhang X."/>
        </authorList>
    </citation>
    <scope>NUCLEOTIDE SEQUENCE [LARGE SCALE GENOMIC DNA]</scope>
    <source>
        <strain evidence="7 8">YT10-10-1</strain>
    </source>
</reference>
<evidence type="ECO:0000313" key="7">
    <source>
        <dbReference type="EMBL" id="MCW0399242.1"/>
    </source>
</evidence>
<dbReference type="InterPro" id="IPR027417">
    <property type="entry name" value="P-loop_NTPase"/>
</dbReference>
<feature type="domain" description="Helicase C-terminal" evidence="6">
    <location>
        <begin position="857"/>
        <end position="1028"/>
    </location>
</feature>
<dbReference type="PRINTS" id="PR00507">
    <property type="entry name" value="N12N6MTFRASE"/>
</dbReference>
<dbReference type="EMBL" id="JANFWR010000010">
    <property type="protein sequence ID" value="MCW0399242.1"/>
    <property type="molecule type" value="Genomic_DNA"/>
</dbReference>
<keyword evidence="2" id="KW-0378">Hydrolase</keyword>
<keyword evidence="4" id="KW-0067">ATP-binding</keyword>
<evidence type="ECO:0000259" key="6">
    <source>
        <dbReference type="PROSITE" id="PS51194"/>
    </source>
</evidence>
<proteinExistence type="predicted"/>
<dbReference type="SMART" id="SM00490">
    <property type="entry name" value="HELICc"/>
    <property type="match status" value="1"/>
</dbReference>
<dbReference type="SUPFAM" id="SSF53335">
    <property type="entry name" value="S-adenosyl-L-methionine-dependent methyltransferases"/>
    <property type="match status" value="1"/>
</dbReference>
<evidence type="ECO:0000256" key="3">
    <source>
        <dbReference type="ARBA" id="ARBA00022806"/>
    </source>
</evidence>
<dbReference type="PANTHER" id="PTHR45626">
    <property type="entry name" value="TRANSCRIPTION TERMINATION FACTOR 2-RELATED"/>
    <property type="match status" value="1"/>
</dbReference>
<dbReference type="Pfam" id="PF00271">
    <property type="entry name" value="Helicase_C"/>
    <property type="match status" value="1"/>
</dbReference>
<organism evidence="7 8">
    <name type="scientific">Xanthomonas sacchari</name>
    <dbReference type="NCBI Taxonomy" id="56458"/>
    <lineage>
        <taxon>Bacteria</taxon>
        <taxon>Pseudomonadati</taxon>
        <taxon>Pseudomonadota</taxon>
        <taxon>Gammaproteobacteria</taxon>
        <taxon>Lysobacterales</taxon>
        <taxon>Lysobacteraceae</taxon>
        <taxon>Xanthomonas</taxon>
    </lineage>
</organism>
<dbReference type="Gene3D" id="3.40.50.300">
    <property type="entry name" value="P-loop containing nucleotide triphosphate hydrolases"/>
    <property type="match status" value="2"/>
</dbReference>
<name>A0ABT3DUS3_9XANT</name>
<evidence type="ECO:0000256" key="2">
    <source>
        <dbReference type="ARBA" id="ARBA00022801"/>
    </source>
</evidence>
<evidence type="ECO:0000313" key="8">
    <source>
        <dbReference type="Proteomes" id="UP001320843"/>
    </source>
</evidence>
<comment type="caution">
    <text evidence="7">The sequence shown here is derived from an EMBL/GenBank/DDBJ whole genome shotgun (WGS) entry which is preliminary data.</text>
</comment>
<accession>A0ABT3DUS3</accession>
<evidence type="ECO:0008006" key="9">
    <source>
        <dbReference type="Google" id="ProtNLM"/>
    </source>
</evidence>
<feature type="domain" description="Helicase ATP-binding" evidence="5">
    <location>
        <begin position="525"/>
        <end position="683"/>
    </location>
</feature>
<keyword evidence="8" id="KW-1185">Reference proteome</keyword>
<gene>
    <name evidence="7" type="ORF">NB700_001798</name>
</gene>
<dbReference type="SMART" id="SM00487">
    <property type="entry name" value="DEXDc"/>
    <property type="match status" value="1"/>
</dbReference>
<dbReference type="SUPFAM" id="SSF52540">
    <property type="entry name" value="P-loop containing nucleoside triphosphate hydrolases"/>
    <property type="match status" value="2"/>
</dbReference>
<dbReference type="Proteomes" id="UP001320843">
    <property type="component" value="Unassembled WGS sequence"/>
</dbReference>
<dbReference type="InterPro" id="IPR029063">
    <property type="entry name" value="SAM-dependent_MTases_sf"/>
</dbReference>
<keyword evidence="1" id="KW-0547">Nucleotide-binding</keyword>
<keyword evidence="3" id="KW-0347">Helicase</keyword>
<evidence type="ECO:0000256" key="4">
    <source>
        <dbReference type="ARBA" id="ARBA00022840"/>
    </source>
</evidence>
<evidence type="ECO:0000256" key="1">
    <source>
        <dbReference type="ARBA" id="ARBA00022741"/>
    </source>
</evidence>